<dbReference type="OrthoDB" id="8049622at2759"/>
<keyword evidence="4 5" id="KW-0472">Membrane</keyword>
<keyword evidence="3 5" id="KW-1133">Transmembrane helix</keyword>
<proteinExistence type="predicted"/>
<dbReference type="AlphaFoldDB" id="A0A7R9QFN2"/>
<keyword evidence="2 5" id="KW-0812">Transmembrane</keyword>
<evidence type="ECO:0000256" key="5">
    <source>
        <dbReference type="SAM" id="Phobius"/>
    </source>
</evidence>
<feature type="transmembrane region" description="Helical" evidence="5">
    <location>
        <begin position="205"/>
        <end position="223"/>
    </location>
</feature>
<comment type="subcellular location">
    <subcellularLocation>
        <location evidence="1">Membrane</location>
        <topology evidence="1">Multi-pass membrane protein</topology>
    </subcellularLocation>
</comment>
<feature type="transmembrane region" description="Helical" evidence="5">
    <location>
        <begin position="31"/>
        <end position="51"/>
    </location>
</feature>
<evidence type="ECO:0000256" key="1">
    <source>
        <dbReference type="ARBA" id="ARBA00004141"/>
    </source>
</evidence>
<feature type="transmembrane region" description="Helical" evidence="5">
    <location>
        <begin position="235"/>
        <end position="255"/>
    </location>
</feature>
<organism evidence="6">
    <name type="scientific">Oppiella nova</name>
    <dbReference type="NCBI Taxonomy" id="334625"/>
    <lineage>
        <taxon>Eukaryota</taxon>
        <taxon>Metazoa</taxon>
        <taxon>Ecdysozoa</taxon>
        <taxon>Arthropoda</taxon>
        <taxon>Chelicerata</taxon>
        <taxon>Arachnida</taxon>
        <taxon>Acari</taxon>
        <taxon>Acariformes</taxon>
        <taxon>Sarcoptiformes</taxon>
        <taxon>Oribatida</taxon>
        <taxon>Brachypylina</taxon>
        <taxon>Oppioidea</taxon>
        <taxon>Oppiidae</taxon>
        <taxon>Oppiella</taxon>
    </lineage>
</organism>
<dbReference type="Gene3D" id="1.20.1250.20">
    <property type="entry name" value="MFS general substrate transporter like domains"/>
    <property type="match status" value="2"/>
</dbReference>
<dbReference type="Proteomes" id="UP000728032">
    <property type="component" value="Unassembled WGS sequence"/>
</dbReference>
<feature type="transmembrane region" description="Helical" evidence="5">
    <location>
        <begin position="89"/>
        <end position="108"/>
    </location>
</feature>
<evidence type="ECO:0000313" key="6">
    <source>
        <dbReference type="EMBL" id="CAD7644147.1"/>
    </source>
</evidence>
<dbReference type="GO" id="GO:0022857">
    <property type="term" value="F:transmembrane transporter activity"/>
    <property type="evidence" value="ECO:0007669"/>
    <property type="project" value="InterPro"/>
</dbReference>
<evidence type="ECO:0008006" key="8">
    <source>
        <dbReference type="Google" id="ProtNLM"/>
    </source>
</evidence>
<dbReference type="InterPro" id="IPR005828">
    <property type="entry name" value="MFS_sugar_transport-like"/>
</dbReference>
<protein>
    <recommendedName>
        <fullName evidence="8">Organic cation transporter protein</fullName>
    </recommendedName>
</protein>
<accession>A0A7R9QFN2</accession>
<evidence type="ECO:0000256" key="2">
    <source>
        <dbReference type="ARBA" id="ARBA00022692"/>
    </source>
</evidence>
<reference evidence="6" key="1">
    <citation type="submission" date="2020-11" db="EMBL/GenBank/DDBJ databases">
        <authorList>
            <person name="Tran Van P."/>
        </authorList>
    </citation>
    <scope>NUCLEOTIDE SEQUENCE</scope>
</reference>
<name>A0A7R9QFN2_9ACAR</name>
<evidence type="ECO:0000256" key="3">
    <source>
        <dbReference type="ARBA" id="ARBA00022989"/>
    </source>
</evidence>
<feature type="transmembrane region" description="Helical" evidence="5">
    <location>
        <begin position="264"/>
        <end position="283"/>
    </location>
</feature>
<evidence type="ECO:0000256" key="4">
    <source>
        <dbReference type="ARBA" id="ARBA00023136"/>
    </source>
</evidence>
<dbReference type="SUPFAM" id="SSF103473">
    <property type="entry name" value="MFS general substrate transporter"/>
    <property type="match status" value="1"/>
</dbReference>
<dbReference type="InterPro" id="IPR036259">
    <property type="entry name" value="MFS_trans_sf"/>
</dbReference>
<evidence type="ECO:0000313" key="7">
    <source>
        <dbReference type="Proteomes" id="UP000728032"/>
    </source>
</evidence>
<dbReference type="PANTHER" id="PTHR24064">
    <property type="entry name" value="SOLUTE CARRIER FAMILY 22 MEMBER"/>
    <property type="match status" value="1"/>
</dbReference>
<dbReference type="Pfam" id="PF00083">
    <property type="entry name" value="Sugar_tr"/>
    <property type="match status" value="2"/>
</dbReference>
<gene>
    <name evidence="6" type="ORF">ONB1V03_LOCUS4506</name>
</gene>
<dbReference type="EMBL" id="CAJPVJ010001575">
    <property type="protein sequence ID" value="CAG2164959.1"/>
    <property type="molecule type" value="Genomic_DNA"/>
</dbReference>
<feature type="transmembrane region" description="Helical" evidence="5">
    <location>
        <begin position="63"/>
        <end position="82"/>
    </location>
</feature>
<feature type="transmembrane region" description="Helical" evidence="5">
    <location>
        <begin position="114"/>
        <end position="132"/>
    </location>
</feature>
<dbReference type="EMBL" id="OC916400">
    <property type="protein sequence ID" value="CAD7644147.1"/>
    <property type="molecule type" value="Genomic_DNA"/>
</dbReference>
<keyword evidence="7" id="KW-1185">Reference proteome</keyword>
<dbReference type="GO" id="GO:0016020">
    <property type="term" value="C:membrane"/>
    <property type="evidence" value="ECO:0007669"/>
    <property type="project" value="UniProtKB-SubCell"/>
</dbReference>
<sequence length="351" mass="40141">MGYGFHAYSNDYWCKDVPLDYQFNLVCDRTLYASYSQTAYMLGYILSGLVLSHYSDKYGRRPIIWVAFTFEIVGILACVLAPNIYLYSLARFVVACAGHALVPGLAYWLQDYRFMQLVSVVVLVLMVFWYYYMFESPRWLITNGYVDRAEHTLRKALKMNGKSDENLTHQLTELSDHLKQLQSKEKPVKNITVLDILKTPTLRKITLILWYLSIVLAILYYALSFNMADYGGNFYITYLLSGLVGLPAQLITVLLMRFIGRRKLLAIFMLIASMASLAVIPSRSDWLKVTWALVSKFGVGSAWNMMYIMEQELYPTVLRQRGIGAASVVGRIGAIGGPFMKDLVSFFRHMP</sequence>